<sequence>MKKTLLFILSTLMGVALFIGVLHRIGIHEILETLRSFSWATLALIMLVGFLQLTVVLYRWQMVLRAQGDTVPLKKLFVPKLIGYAVSFITPGPYVGGEPVQAYVLKKETGVRFTHGLAAIIVDKLLDFTYPLPFLIGALVYVMMKFDVSSEVFSLFAVVLLALIVVLALFYIMTYQGKGFISVLLIVFRINRITYIKKYFEKLLYFEKLIIQFFQHRSGVFIKGLLLSLLSGALVFIQLFLLLHAMGIIANPWHIFIIMVFMILAFIMPIPGALGTMEAGQALIFNAMGYTASAGVVFAFIFRIIELVKVGLGLIFLSSVGLNFLRNLNDLTNGGQANSKEQD</sequence>
<evidence type="ECO:0000256" key="6">
    <source>
        <dbReference type="SAM" id="Phobius"/>
    </source>
</evidence>
<feature type="transmembrane region" description="Helical" evidence="6">
    <location>
        <begin position="153"/>
        <end position="173"/>
    </location>
</feature>
<dbReference type="PANTHER" id="PTHR40277:SF1">
    <property type="entry name" value="BLL5419 PROTEIN"/>
    <property type="match status" value="1"/>
</dbReference>
<feature type="transmembrane region" description="Helical" evidence="6">
    <location>
        <begin position="40"/>
        <end position="60"/>
    </location>
</feature>
<keyword evidence="2" id="KW-1003">Cell membrane</keyword>
<dbReference type="InterPro" id="IPR022791">
    <property type="entry name" value="L-PG_synthase/AglD"/>
</dbReference>
<feature type="transmembrane region" description="Helical" evidence="6">
    <location>
        <begin position="179"/>
        <end position="200"/>
    </location>
</feature>
<dbReference type="PANTHER" id="PTHR40277">
    <property type="entry name" value="BLL5419 PROTEIN"/>
    <property type="match status" value="1"/>
</dbReference>
<dbReference type="EMBL" id="MHKE01000015">
    <property type="protein sequence ID" value="OGY83147.1"/>
    <property type="molecule type" value="Genomic_DNA"/>
</dbReference>
<comment type="caution">
    <text evidence="7">The sequence shown here is derived from an EMBL/GenBank/DDBJ whole genome shotgun (WGS) entry which is preliminary data.</text>
</comment>
<organism evidence="7 8">
    <name type="scientific">Candidatus Kerfeldbacteria bacterium RIFCSPLOWO2_01_FULL_48_11</name>
    <dbReference type="NCBI Taxonomy" id="1798543"/>
    <lineage>
        <taxon>Bacteria</taxon>
        <taxon>Candidatus Kerfeldiibacteriota</taxon>
    </lineage>
</organism>
<dbReference type="AlphaFoldDB" id="A0A1G2B4J0"/>
<keyword evidence="5 6" id="KW-0472">Membrane</keyword>
<proteinExistence type="predicted"/>
<feature type="transmembrane region" description="Helical" evidence="6">
    <location>
        <begin position="253"/>
        <end position="270"/>
    </location>
</feature>
<evidence type="ECO:0008006" key="9">
    <source>
        <dbReference type="Google" id="ProtNLM"/>
    </source>
</evidence>
<dbReference type="Pfam" id="PF03706">
    <property type="entry name" value="LPG_synthase_TM"/>
    <property type="match status" value="1"/>
</dbReference>
<dbReference type="STRING" id="1798543.A2898_02640"/>
<accession>A0A1G2B4J0</accession>
<dbReference type="GO" id="GO:0005886">
    <property type="term" value="C:plasma membrane"/>
    <property type="evidence" value="ECO:0007669"/>
    <property type="project" value="UniProtKB-SubCell"/>
</dbReference>
<comment type="subcellular location">
    <subcellularLocation>
        <location evidence="1">Cell membrane</location>
        <topology evidence="1">Multi-pass membrane protein</topology>
    </subcellularLocation>
</comment>
<evidence type="ECO:0000256" key="1">
    <source>
        <dbReference type="ARBA" id="ARBA00004651"/>
    </source>
</evidence>
<name>A0A1G2B4J0_9BACT</name>
<evidence type="ECO:0000256" key="4">
    <source>
        <dbReference type="ARBA" id="ARBA00022989"/>
    </source>
</evidence>
<protein>
    <recommendedName>
        <fullName evidence="9">TIGR00374 family protein</fullName>
    </recommendedName>
</protein>
<reference evidence="7 8" key="1">
    <citation type="journal article" date="2016" name="Nat. Commun.">
        <title>Thousands of microbial genomes shed light on interconnected biogeochemical processes in an aquifer system.</title>
        <authorList>
            <person name="Anantharaman K."/>
            <person name="Brown C.T."/>
            <person name="Hug L.A."/>
            <person name="Sharon I."/>
            <person name="Castelle C.J."/>
            <person name="Probst A.J."/>
            <person name="Thomas B.C."/>
            <person name="Singh A."/>
            <person name="Wilkins M.J."/>
            <person name="Karaoz U."/>
            <person name="Brodie E.L."/>
            <person name="Williams K.H."/>
            <person name="Hubbard S.S."/>
            <person name="Banfield J.F."/>
        </authorList>
    </citation>
    <scope>NUCLEOTIDE SEQUENCE [LARGE SCALE GENOMIC DNA]</scope>
</reference>
<evidence type="ECO:0000256" key="2">
    <source>
        <dbReference type="ARBA" id="ARBA00022475"/>
    </source>
</evidence>
<evidence type="ECO:0000256" key="3">
    <source>
        <dbReference type="ARBA" id="ARBA00022692"/>
    </source>
</evidence>
<dbReference type="Proteomes" id="UP000179164">
    <property type="component" value="Unassembled WGS sequence"/>
</dbReference>
<evidence type="ECO:0000313" key="7">
    <source>
        <dbReference type="EMBL" id="OGY83147.1"/>
    </source>
</evidence>
<dbReference type="NCBIfam" id="TIGR00374">
    <property type="entry name" value="flippase-like domain"/>
    <property type="match status" value="1"/>
</dbReference>
<gene>
    <name evidence="7" type="ORF">A2898_02640</name>
</gene>
<feature type="transmembrane region" description="Helical" evidence="6">
    <location>
        <begin position="220"/>
        <end position="241"/>
    </location>
</feature>
<keyword evidence="4 6" id="KW-1133">Transmembrane helix</keyword>
<keyword evidence="3 6" id="KW-0812">Transmembrane</keyword>
<evidence type="ECO:0000313" key="8">
    <source>
        <dbReference type="Proteomes" id="UP000179164"/>
    </source>
</evidence>
<evidence type="ECO:0000256" key="5">
    <source>
        <dbReference type="ARBA" id="ARBA00023136"/>
    </source>
</evidence>
<feature type="transmembrane region" description="Helical" evidence="6">
    <location>
        <begin position="282"/>
        <end position="301"/>
    </location>
</feature>